<dbReference type="EMBL" id="FJOG01000013">
    <property type="protein sequence ID" value="CZR59054.1"/>
    <property type="molecule type" value="Genomic_DNA"/>
</dbReference>
<accession>A0A1L7X213</accession>
<dbReference type="STRING" id="576137.A0A1L7X213"/>
<proteinExistence type="predicted"/>
<dbReference type="Proteomes" id="UP000184330">
    <property type="component" value="Unassembled WGS sequence"/>
</dbReference>
<reference evidence="2 3" key="1">
    <citation type="submission" date="2016-03" db="EMBL/GenBank/DDBJ databases">
        <authorList>
            <person name="Ploux O."/>
        </authorList>
    </citation>
    <scope>NUCLEOTIDE SEQUENCE [LARGE SCALE GENOMIC DNA]</scope>
    <source>
        <strain evidence="2 3">UAMH 11012</strain>
    </source>
</reference>
<dbReference type="Gene3D" id="3.30.70.100">
    <property type="match status" value="1"/>
</dbReference>
<protein>
    <recommendedName>
        <fullName evidence="1">ABM domain-containing protein</fullName>
    </recommendedName>
</protein>
<dbReference type="AlphaFoldDB" id="A0A1L7X213"/>
<keyword evidence="3" id="KW-1185">Reference proteome</keyword>
<organism evidence="2 3">
    <name type="scientific">Phialocephala subalpina</name>
    <dbReference type="NCBI Taxonomy" id="576137"/>
    <lineage>
        <taxon>Eukaryota</taxon>
        <taxon>Fungi</taxon>
        <taxon>Dikarya</taxon>
        <taxon>Ascomycota</taxon>
        <taxon>Pezizomycotina</taxon>
        <taxon>Leotiomycetes</taxon>
        <taxon>Helotiales</taxon>
        <taxon>Mollisiaceae</taxon>
        <taxon>Phialocephala</taxon>
        <taxon>Phialocephala fortinii species complex</taxon>
    </lineage>
</organism>
<dbReference type="PROSITE" id="PS51725">
    <property type="entry name" value="ABM"/>
    <property type="match status" value="1"/>
</dbReference>
<evidence type="ECO:0000313" key="2">
    <source>
        <dbReference type="EMBL" id="CZR59054.1"/>
    </source>
</evidence>
<dbReference type="InterPro" id="IPR011008">
    <property type="entry name" value="Dimeric_a/b-barrel"/>
</dbReference>
<feature type="domain" description="ABM" evidence="1">
    <location>
        <begin position="3"/>
        <end position="90"/>
    </location>
</feature>
<name>A0A1L7X213_9HELO</name>
<dbReference type="InterPro" id="IPR007138">
    <property type="entry name" value="ABM_dom"/>
</dbReference>
<evidence type="ECO:0000259" key="1">
    <source>
        <dbReference type="PROSITE" id="PS51725"/>
    </source>
</evidence>
<sequence>MAITERLILPVTGGVDSWKEPLKFMLQTLKKQDGYIRTRWGPWSEDESKLELLIGWESTDAQKAFQASPAFEAAMVQMKPVLSGKPTVYFMQLVPYAPKAVIDASIVQVVTVSSATSSIEEFRSQIEGYKAIAGCTGVASGSSLSEVDGKGKPFVGAIGWETLEASQKGGHAVKIAVGGDLEEHHVNFRYPIKGFGGL</sequence>
<dbReference type="SUPFAM" id="SSF54909">
    <property type="entry name" value="Dimeric alpha+beta barrel"/>
    <property type="match status" value="1"/>
</dbReference>
<dbReference type="OrthoDB" id="3830579at2759"/>
<gene>
    <name evidence="2" type="ORF">PAC_08946</name>
</gene>
<evidence type="ECO:0000313" key="3">
    <source>
        <dbReference type="Proteomes" id="UP000184330"/>
    </source>
</evidence>